<dbReference type="RefSeq" id="WP_169971885.1">
    <property type="nucleotide sequence ID" value="NZ_CP012545.1"/>
</dbReference>
<sequence>MRKFNINIGFHKNVAFDWEIRLNGLDDYNDMKQLGYKFFAVLKATADKKIAYVFDVFTPKDKDMNEVKKHKEFSEICEFVHTADGKERANFQGTFIDALNYIKDNFKA</sequence>
<evidence type="ECO:0000313" key="2">
    <source>
        <dbReference type="Proteomes" id="UP000650616"/>
    </source>
</evidence>
<accession>A0AAW3ZVH3</accession>
<evidence type="ECO:0000313" key="1">
    <source>
        <dbReference type="EMBL" id="MBE3607203.1"/>
    </source>
</evidence>
<keyword evidence="2" id="KW-1185">Reference proteome</keyword>
<protein>
    <submittedName>
        <fullName evidence="1">Uncharacterized protein</fullName>
    </submittedName>
</protein>
<dbReference type="AlphaFoldDB" id="A0AAW3ZVH3"/>
<dbReference type="EMBL" id="LIWG01000001">
    <property type="protein sequence ID" value="MBE3607203.1"/>
    <property type="molecule type" value="Genomic_DNA"/>
</dbReference>
<dbReference type="Proteomes" id="UP000650616">
    <property type="component" value="Unassembled WGS sequence"/>
</dbReference>
<reference evidence="1 2" key="1">
    <citation type="submission" date="2015-08" db="EMBL/GenBank/DDBJ databases">
        <title>Comparative genomics of the Campylobacter concisus group.</title>
        <authorList>
            <person name="Yee E."/>
            <person name="Chapman M.H."/>
            <person name="Huynh S."/>
            <person name="Bono J.L."/>
            <person name="On S.L."/>
            <person name="St Leger J."/>
            <person name="Foster G."/>
            <person name="Parker C.T."/>
            <person name="Miller W.G."/>
        </authorList>
    </citation>
    <scope>NUCLEOTIDE SEQUENCE [LARGE SCALE GENOMIC DNA]</scope>
    <source>
        <strain evidence="1 2">RM9337</strain>
    </source>
</reference>
<organism evidence="1 2">
    <name type="scientific">Campylobacter californiensis</name>
    <dbReference type="NCBI Taxonomy" id="1032243"/>
    <lineage>
        <taxon>Bacteria</taxon>
        <taxon>Pseudomonadati</taxon>
        <taxon>Campylobacterota</taxon>
        <taxon>Epsilonproteobacteria</taxon>
        <taxon>Campylobacterales</taxon>
        <taxon>Campylobacteraceae</taxon>
        <taxon>Campylobacter</taxon>
    </lineage>
</organism>
<comment type="caution">
    <text evidence="1">The sequence shown here is derived from an EMBL/GenBank/DDBJ whole genome shotgun (WGS) entry which is preliminary data.</text>
</comment>
<proteinExistence type="predicted"/>
<gene>
    <name evidence="1" type="ORF">CCAL9337_00435</name>
</gene>
<name>A0AAW3ZVH3_9BACT</name>